<dbReference type="EMBL" id="CAJVPM010034756">
    <property type="protein sequence ID" value="CAG8688085.1"/>
    <property type="molecule type" value="Genomic_DNA"/>
</dbReference>
<name>A0ACA9P1N3_9GLOM</name>
<gene>
    <name evidence="1" type="ORF">SCALOS_LOCUS10019</name>
</gene>
<keyword evidence="2" id="KW-1185">Reference proteome</keyword>
<sequence length="203" mass="24471">KDFAEINAAKEVWPQSDIQLCQWHIDQAINKKLKSKKRIQYTQYQPEEAAAEFSFINPKFKPELNRSDPDYYQVCLLDLRKDIMNLIRKHFNMHPKIPINADGKCLTSAEIREHAVLELYSFCVEHNFVILWSYLWSSWYKISRWHLWARLMRATIPIGKMNMIIESHWKQIYHGRITPKWFEKFKKTWNQLAEQLIADNMEN</sequence>
<dbReference type="Proteomes" id="UP000789860">
    <property type="component" value="Unassembled WGS sequence"/>
</dbReference>
<proteinExistence type="predicted"/>
<feature type="non-terminal residue" evidence="1">
    <location>
        <position position="1"/>
    </location>
</feature>
<reference evidence="1" key="1">
    <citation type="submission" date="2021-06" db="EMBL/GenBank/DDBJ databases">
        <authorList>
            <person name="Kallberg Y."/>
            <person name="Tangrot J."/>
            <person name="Rosling A."/>
        </authorList>
    </citation>
    <scope>NUCLEOTIDE SEQUENCE</scope>
    <source>
        <strain evidence="1">AU212A</strain>
    </source>
</reference>
<feature type="non-terminal residue" evidence="1">
    <location>
        <position position="203"/>
    </location>
</feature>
<evidence type="ECO:0000313" key="2">
    <source>
        <dbReference type="Proteomes" id="UP000789860"/>
    </source>
</evidence>
<accession>A0ACA9P1N3</accession>
<protein>
    <submittedName>
        <fullName evidence="1">5568_t:CDS:1</fullName>
    </submittedName>
</protein>
<comment type="caution">
    <text evidence="1">The sequence shown here is derived from an EMBL/GenBank/DDBJ whole genome shotgun (WGS) entry which is preliminary data.</text>
</comment>
<evidence type="ECO:0000313" key="1">
    <source>
        <dbReference type="EMBL" id="CAG8688085.1"/>
    </source>
</evidence>
<organism evidence="1 2">
    <name type="scientific">Scutellospora calospora</name>
    <dbReference type="NCBI Taxonomy" id="85575"/>
    <lineage>
        <taxon>Eukaryota</taxon>
        <taxon>Fungi</taxon>
        <taxon>Fungi incertae sedis</taxon>
        <taxon>Mucoromycota</taxon>
        <taxon>Glomeromycotina</taxon>
        <taxon>Glomeromycetes</taxon>
        <taxon>Diversisporales</taxon>
        <taxon>Gigasporaceae</taxon>
        <taxon>Scutellospora</taxon>
    </lineage>
</organism>